<dbReference type="SUPFAM" id="SSF100950">
    <property type="entry name" value="NagB/RpiA/CoA transferase-like"/>
    <property type="match status" value="1"/>
</dbReference>
<gene>
    <name evidence="2" type="ORF">ABZ508_21535</name>
</gene>
<evidence type="ECO:0000313" key="3">
    <source>
        <dbReference type="Proteomes" id="UP001550378"/>
    </source>
</evidence>
<dbReference type="PANTHER" id="PTHR43682:SF1">
    <property type="entry name" value="LACTATE UTILIZATION PROTEIN C"/>
    <property type="match status" value="1"/>
</dbReference>
<name>A0ABV2W8T2_9ACTN</name>
<sequence length="215" mass="22537">MSSRRQMLDRIRRALDGGAGSGDVSVEAAVSRAYAHEHGDRTPAETTDLLVETLEQYKAAVHRAAPGKVPHVVARLVAEAGSGRVVVPTGLPEHVLGLVGCEVEHERPGLTAGDLDACGSVITSCALAIAETGTIVLNAGPGQGSRKLTLVPDHHVCIVRAEQIVGSVPQALVRLSPTRPLTWISGPSASSDIELNRVEGVHGPRRLDVVVVDRS</sequence>
<keyword evidence="3" id="KW-1185">Reference proteome</keyword>
<dbReference type="Proteomes" id="UP001550378">
    <property type="component" value="Unassembled WGS sequence"/>
</dbReference>
<dbReference type="InterPro" id="IPR024185">
    <property type="entry name" value="FTHF_cligase-like_sf"/>
</dbReference>
<organism evidence="2 3">
    <name type="scientific">Streptomyces lavendulocolor</name>
    <dbReference type="NCBI Taxonomy" id="67316"/>
    <lineage>
        <taxon>Bacteria</taxon>
        <taxon>Bacillati</taxon>
        <taxon>Actinomycetota</taxon>
        <taxon>Actinomycetes</taxon>
        <taxon>Kitasatosporales</taxon>
        <taxon>Streptomycetaceae</taxon>
        <taxon>Streptomyces</taxon>
    </lineage>
</organism>
<dbReference type="InterPro" id="IPR037171">
    <property type="entry name" value="NagB/RpiA_transferase-like"/>
</dbReference>
<dbReference type="Gene3D" id="3.40.50.10420">
    <property type="entry name" value="NagB/RpiA/CoA transferase-like"/>
    <property type="match status" value="1"/>
</dbReference>
<reference evidence="2 3" key="1">
    <citation type="submission" date="2024-06" db="EMBL/GenBank/DDBJ databases">
        <title>The Natural Products Discovery Center: Release of the First 8490 Sequenced Strains for Exploring Actinobacteria Biosynthetic Diversity.</title>
        <authorList>
            <person name="Kalkreuter E."/>
            <person name="Kautsar S.A."/>
            <person name="Yang D."/>
            <person name="Bader C.D."/>
            <person name="Teijaro C.N."/>
            <person name="Fluegel L."/>
            <person name="Davis C.M."/>
            <person name="Simpson J.R."/>
            <person name="Lauterbach L."/>
            <person name="Steele A.D."/>
            <person name="Gui C."/>
            <person name="Meng S."/>
            <person name="Li G."/>
            <person name="Viehrig K."/>
            <person name="Ye F."/>
            <person name="Su P."/>
            <person name="Kiefer A.F."/>
            <person name="Nichols A."/>
            <person name="Cepeda A.J."/>
            <person name="Yan W."/>
            <person name="Fan B."/>
            <person name="Jiang Y."/>
            <person name="Adhikari A."/>
            <person name="Zheng C.-J."/>
            <person name="Schuster L."/>
            <person name="Cowan T.M."/>
            <person name="Smanski M.J."/>
            <person name="Chevrette M.G."/>
            <person name="De Carvalho L.P.S."/>
            <person name="Shen B."/>
        </authorList>
    </citation>
    <scope>NUCLEOTIDE SEQUENCE [LARGE SCALE GENOMIC DNA]</scope>
    <source>
        <strain evidence="2 3">NPDC006337</strain>
    </source>
</reference>
<dbReference type="InterPro" id="IPR003741">
    <property type="entry name" value="LUD_dom"/>
</dbReference>
<dbReference type="Pfam" id="PF02589">
    <property type="entry name" value="LUD_dom"/>
    <property type="match status" value="1"/>
</dbReference>
<proteinExistence type="predicted"/>
<accession>A0ABV2W8T2</accession>
<evidence type="ECO:0000313" key="2">
    <source>
        <dbReference type="EMBL" id="MEU0709944.1"/>
    </source>
</evidence>
<comment type="caution">
    <text evidence="2">The sequence shown here is derived from an EMBL/GenBank/DDBJ whole genome shotgun (WGS) entry which is preliminary data.</text>
</comment>
<protein>
    <submittedName>
        <fullName evidence="2">LUD domain-containing protein</fullName>
    </submittedName>
</protein>
<dbReference type="PANTHER" id="PTHR43682">
    <property type="entry name" value="LACTATE UTILIZATION PROTEIN C"/>
    <property type="match status" value="1"/>
</dbReference>
<dbReference type="RefSeq" id="WP_359658858.1">
    <property type="nucleotide sequence ID" value="NZ_JBEXZP010000420.1"/>
</dbReference>
<feature type="domain" description="LUD" evidence="1">
    <location>
        <begin position="51"/>
        <end position="212"/>
    </location>
</feature>
<dbReference type="EMBL" id="JBEXZR010000020">
    <property type="protein sequence ID" value="MEU0709944.1"/>
    <property type="molecule type" value="Genomic_DNA"/>
</dbReference>
<evidence type="ECO:0000259" key="1">
    <source>
        <dbReference type="Pfam" id="PF02589"/>
    </source>
</evidence>